<gene>
    <name evidence="11" type="ORF">OSH07_10720</name>
</gene>
<dbReference type="SUPFAM" id="SSF51735">
    <property type="entry name" value="NAD(P)-binding Rossmann-fold domains"/>
    <property type="match status" value="1"/>
</dbReference>
<evidence type="ECO:0000256" key="9">
    <source>
        <dbReference type="ARBA" id="ARBA00033067"/>
    </source>
</evidence>
<keyword evidence="12" id="KW-1185">Reference proteome</keyword>
<dbReference type="GO" id="GO:0005829">
    <property type="term" value="C:cytosol"/>
    <property type="evidence" value="ECO:0007669"/>
    <property type="project" value="TreeGrafter"/>
</dbReference>
<protein>
    <recommendedName>
        <fullName evidence="5">UDP-glucose 4-epimerase</fullName>
        <ecNumber evidence="4">5.1.3.2</ecNumber>
    </recommendedName>
    <alternativeName>
        <fullName evidence="9">Galactowaldenase</fullName>
    </alternativeName>
    <alternativeName>
        <fullName evidence="8">UDP-galactose 4-epimerase</fullName>
    </alternativeName>
</protein>
<dbReference type="EC" id="5.1.3.2" evidence="4"/>
<name>A0A9X3E0X8_9HYPH</name>
<evidence type="ECO:0000256" key="1">
    <source>
        <dbReference type="ARBA" id="ARBA00000083"/>
    </source>
</evidence>
<comment type="cofactor">
    <cofactor evidence="2">
        <name>NAD(+)</name>
        <dbReference type="ChEBI" id="CHEBI:57540"/>
    </cofactor>
</comment>
<dbReference type="GO" id="GO:0003978">
    <property type="term" value="F:UDP-glucose 4-epimerase activity"/>
    <property type="evidence" value="ECO:0007669"/>
    <property type="project" value="UniProtKB-EC"/>
</dbReference>
<comment type="similarity">
    <text evidence="3">Belongs to the NAD(P)-dependent epimerase/dehydratase family.</text>
</comment>
<dbReference type="AlphaFoldDB" id="A0A9X3E0X8"/>
<keyword evidence="6" id="KW-0520">NAD</keyword>
<evidence type="ECO:0000256" key="5">
    <source>
        <dbReference type="ARBA" id="ARBA00018569"/>
    </source>
</evidence>
<dbReference type="PANTHER" id="PTHR43725">
    <property type="entry name" value="UDP-GLUCOSE 4-EPIMERASE"/>
    <property type="match status" value="1"/>
</dbReference>
<evidence type="ECO:0000256" key="2">
    <source>
        <dbReference type="ARBA" id="ARBA00001911"/>
    </source>
</evidence>
<evidence type="ECO:0000256" key="3">
    <source>
        <dbReference type="ARBA" id="ARBA00007637"/>
    </source>
</evidence>
<evidence type="ECO:0000313" key="11">
    <source>
        <dbReference type="EMBL" id="MCX5569664.1"/>
    </source>
</evidence>
<dbReference type="PANTHER" id="PTHR43725:SF47">
    <property type="entry name" value="UDP-GLUCOSE 4-EPIMERASE"/>
    <property type="match status" value="1"/>
</dbReference>
<evidence type="ECO:0000256" key="4">
    <source>
        <dbReference type="ARBA" id="ARBA00013189"/>
    </source>
</evidence>
<evidence type="ECO:0000259" key="10">
    <source>
        <dbReference type="Pfam" id="PF13460"/>
    </source>
</evidence>
<comment type="catalytic activity">
    <reaction evidence="1">
        <text>UDP-alpha-D-glucose = UDP-alpha-D-galactose</text>
        <dbReference type="Rhea" id="RHEA:22168"/>
        <dbReference type="ChEBI" id="CHEBI:58885"/>
        <dbReference type="ChEBI" id="CHEBI:66914"/>
        <dbReference type="EC" id="5.1.3.2"/>
    </reaction>
</comment>
<sequence length="326" mass="35826">MALSILFVGGTGQISYPCVERAVAEGHDVSVFNRGKRESALPAGVTSIVGDLAGPEYAELARKNFDVVCQFIAFTPDQVARDIEIFTGHCGQYIFISSASVYEKPARHYVITEKTPAINPYWPYSQAKIACEKLLEAAKGLDWTIVRPSHTVRTGLPIMIGDSDVMARRMLDGEPTIVAGDGHTPWTLTRSVDFAVPFVGLFGKKAALNDVFHITGDRAHIWDDIQKAIGRLLGVEAKIVHVPTDTLVRYNPEWIGPLTGDKAWTAIFDNSKVKSVAGDFQCAESLDEILAEPIRHLKQRLAVQRPPRGEFDALVDRICREQAALG</sequence>
<evidence type="ECO:0000256" key="8">
    <source>
        <dbReference type="ARBA" id="ARBA00031367"/>
    </source>
</evidence>
<comment type="caution">
    <text evidence="11">The sequence shown here is derived from an EMBL/GenBank/DDBJ whole genome shotgun (WGS) entry which is preliminary data.</text>
</comment>
<dbReference type="RefSeq" id="WP_266338624.1">
    <property type="nucleotide sequence ID" value="NZ_JAPKNK010000003.1"/>
</dbReference>
<keyword evidence="7" id="KW-0413">Isomerase</keyword>
<dbReference type="Proteomes" id="UP001144805">
    <property type="component" value="Unassembled WGS sequence"/>
</dbReference>
<dbReference type="CDD" id="cd05265">
    <property type="entry name" value="SDR_a1"/>
    <property type="match status" value="1"/>
</dbReference>
<evidence type="ECO:0000256" key="7">
    <source>
        <dbReference type="ARBA" id="ARBA00023235"/>
    </source>
</evidence>
<organism evidence="11 12">
    <name type="scientific">Kaistia nematophila</name>
    <dbReference type="NCBI Taxonomy" id="2994654"/>
    <lineage>
        <taxon>Bacteria</taxon>
        <taxon>Pseudomonadati</taxon>
        <taxon>Pseudomonadota</taxon>
        <taxon>Alphaproteobacteria</taxon>
        <taxon>Hyphomicrobiales</taxon>
        <taxon>Kaistiaceae</taxon>
        <taxon>Kaistia</taxon>
    </lineage>
</organism>
<evidence type="ECO:0000256" key="6">
    <source>
        <dbReference type="ARBA" id="ARBA00023027"/>
    </source>
</evidence>
<reference evidence="11" key="1">
    <citation type="submission" date="2022-11" db="EMBL/GenBank/DDBJ databases">
        <title>Biodiversity and phylogenetic relationships of bacteria.</title>
        <authorList>
            <person name="Machado R.A.R."/>
            <person name="Bhat A."/>
            <person name="Loulou A."/>
            <person name="Kallel S."/>
        </authorList>
    </citation>
    <scope>NUCLEOTIDE SEQUENCE</scope>
    <source>
        <strain evidence="11">K-TC2</strain>
    </source>
</reference>
<accession>A0A9X3E0X8</accession>
<evidence type="ECO:0000313" key="12">
    <source>
        <dbReference type="Proteomes" id="UP001144805"/>
    </source>
</evidence>
<dbReference type="GO" id="GO:0005996">
    <property type="term" value="P:monosaccharide metabolic process"/>
    <property type="evidence" value="ECO:0007669"/>
    <property type="project" value="TreeGrafter"/>
</dbReference>
<dbReference type="InterPro" id="IPR016040">
    <property type="entry name" value="NAD(P)-bd_dom"/>
</dbReference>
<dbReference type="InterPro" id="IPR036291">
    <property type="entry name" value="NAD(P)-bd_dom_sf"/>
</dbReference>
<dbReference type="Pfam" id="PF13460">
    <property type="entry name" value="NAD_binding_10"/>
    <property type="match status" value="1"/>
</dbReference>
<feature type="domain" description="NAD(P)-binding" evidence="10">
    <location>
        <begin position="9"/>
        <end position="150"/>
    </location>
</feature>
<proteinExistence type="inferred from homology"/>
<dbReference type="EMBL" id="JAPKNK010000003">
    <property type="protein sequence ID" value="MCX5569664.1"/>
    <property type="molecule type" value="Genomic_DNA"/>
</dbReference>
<dbReference type="Gene3D" id="3.40.50.720">
    <property type="entry name" value="NAD(P)-binding Rossmann-like Domain"/>
    <property type="match status" value="1"/>
</dbReference>